<evidence type="ECO:0000313" key="7">
    <source>
        <dbReference type="Proteomes" id="UP000289758"/>
    </source>
</evidence>
<dbReference type="RefSeq" id="WP_129086931.1">
    <property type="nucleotide sequence ID" value="NZ_CP053836.1"/>
</dbReference>
<dbReference type="Proteomes" id="UP000289758">
    <property type="component" value="Unassembled WGS sequence"/>
</dbReference>
<evidence type="ECO:0000256" key="2">
    <source>
        <dbReference type="ARBA" id="ARBA00012400"/>
    </source>
</evidence>
<sequence length="73" mass="8676">MDYLPIFYSLENKKILIVGVGKIALKRLEMVLKFCKDVTIISPPTDEKIDTFIVQNSLNYLKREYKKRGHRRF</sequence>
<evidence type="ECO:0000256" key="4">
    <source>
        <dbReference type="ARBA" id="ARBA00023027"/>
    </source>
</evidence>
<keyword evidence="3" id="KW-0560">Oxidoreductase</keyword>
<evidence type="ECO:0000313" key="6">
    <source>
        <dbReference type="EMBL" id="RXK06339.1"/>
    </source>
</evidence>
<dbReference type="AlphaFoldDB" id="A0A4Q1ARD7"/>
<dbReference type="PANTHER" id="PTHR35330:SF1">
    <property type="entry name" value="SIROHEME BIOSYNTHESIS PROTEIN MET8"/>
    <property type="match status" value="1"/>
</dbReference>
<dbReference type="PANTHER" id="PTHR35330">
    <property type="entry name" value="SIROHEME BIOSYNTHESIS PROTEIN MET8"/>
    <property type="match status" value="1"/>
</dbReference>
<comment type="pathway">
    <text evidence="1">Porphyrin-containing compound metabolism; siroheme biosynthesis; sirohydrochlorin from precorrin-2: step 1/1.</text>
</comment>
<organism evidence="6 7">
    <name type="scientific">Halarcobacter ebronensis</name>
    <dbReference type="NCBI Taxonomy" id="1462615"/>
    <lineage>
        <taxon>Bacteria</taxon>
        <taxon>Pseudomonadati</taxon>
        <taxon>Campylobacterota</taxon>
        <taxon>Epsilonproteobacteria</taxon>
        <taxon>Campylobacterales</taxon>
        <taxon>Arcobacteraceae</taxon>
        <taxon>Halarcobacter</taxon>
    </lineage>
</organism>
<proteinExistence type="predicted"/>
<evidence type="ECO:0000256" key="3">
    <source>
        <dbReference type="ARBA" id="ARBA00023002"/>
    </source>
</evidence>
<dbReference type="Gene3D" id="3.40.50.720">
    <property type="entry name" value="NAD(P)-binding Rossmann-like Domain"/>
    <property type="match status" value="1"/>
</dbReference>
<dbReference type="GO" id="GO:0004325">
    <property type="term" value="F:ferrochelatase activity"/>
    <property type="evidence" value="ECO:0007669"/>
    <property type="project" value="InterPro"/>
</dbReference>
<dbReference type="OrthoDB" id="9815856at2"/>
<dbReference type="SUPFAM" id="SSF51735">
    <property type="entry name" value="NAD(P)-binding Rossmann-fold domains"/>
    <property type="match status" value="1"/>
</dbReference>
<dbReference type="EMBL" id="PDKK01000004">
    <property type="protein sequence ID" value="RXK06339.1"/>
    <property type="molecule type" value="Genomic_DNA"/>
</dbReference>
<dbReference type="EC" id="1.3.1.76" evidence="2"/>
<dbReference type="UniPathway" id="UPA00262">
    <property type="reaction ID" value="UER00222"/>
</dbReference>
<accession>A0A4Q1ARD7</accession>
<dbReference type="GO" id="GO:0043115">
    <property type="term" value="F:precorrin-2 dehydrogenase activity"/>
    <property type="evidence" value="ECO:0007669"/>
    <property type="project" value="UniProtKB-EC"/>
</dbReference>
<gene>
    <name evidence="6" type="ORF">CRV07_06490</name>
</gene>
<evidence type="ECO:0000256" key="1">
    <source>
        <dbReference type="ARBA" id="ARBA00005010"/>
    </source>
</evidence>
<name>A0A4Q1ARD7_9BACT</name>
<evidence type="ECO:0000256" key="5">
    <source>
        <dbReference type="ARBA" id="ARBA00023244"/>
    </source>
</evidence>
<dbReference type="GO" id="GO:0019354">
    <property type="term" value="P:siroheme biosynthetic process"/>
    <property type="evidence" value="ECO:0007669"/>
    <property type="project" value="UniProtKB-UniPathway"/>
</dbReference>
<dbReference type="InterPro" id="IPR028161">
    <property type="entry name" value="Met8-like"/>
</dbReference>
<reference evidence="6 7" key="1">
    <citation type="submission" date="2017-10" db="EMBL/GenBank/DDBJ databases">
        <title>Genomics of the genus Arcobacter.</title>
        <authorList>
            <person name="Perez-Cataluna A."/>
            <person name="Figueras M.J."/>
        </authorList>
    </citation>
    <scope>NUCLEOTIDE SEQUENCE [LARGE SCALE GENOMIC DNA]</scope>
    <source>
        <strain evidence="6 7">CECT 8441</strain>
    </source>
</reference>
<keyword evidence="4" id="KW-0520">NAD</keyword>
<keyword evidence="7" id="KW-1185">Reference proteome</keyword>
<dbReference type="InterPro" id="IPR036291">
    <property type="entry name" value="NAD(P)-bd_dom_sf"/>
</dbReference>
<comment type="caution">
    <text evidence="6">The sequence shown here is derived from an EMBL/GenBank/DDBJ whole genome shotgun (WGS) entry which is preliminary data.</text>
</comment>
<dbReference type="Pfam" id="PF13241">
    <property type="entry name" value="NAD_binding_7"/>
    <property type="match status" value="1"/>
</dbReference>
<protein>
    <recommendedName>
        <fullName evidence="2">precorrin-2 dehydrogenase</fullName>
        <ecNumber evidence="2">1.3.1.76</ecNumber>
    </recommendedName>
</protein>
<keyword evidence="5" id="KW-0627">Porphyrin biosynthesis</keyword>